<dbReference type="Pfam" id="PF04168">
    <property type="entry name" value="Alpha-E"/>
    <property type="match status" value="1"/>
</dbReference>
<organism evidence="2 3">
    <name type="scientific">Lapillicoccus jejuensis</name>
    <dbReference type="NCBI Taxonomy" id="402171"/>
    <lineage>
        <taxon>Bacteria</taxon>
        <taxon>Bacillati</taxon>
        <taxon>Actinomycetota</taxon>
        <taxon>Actinomycetes</taxon>
        <taxon>Micrococcales</taxon>
        <taxon>Intrasporangiaceae</taxon>
        <taxon>Lapillicoccus</taxon>
    </lineage>
</organism>
<evidence type="ECO:0000313" key="3">
    <source>
        <dbReference type="Proteomes" id="UP000317893"/>
    </source>
</evidence>
<protein>
    <submittedName>
        <fullName evidence="2">Putative alpha-E superfamily protein</fullName>
    </submittedName>
</protein>
<keyword evidence="3" id="KW-1185">Reference proteome</keyword>
<accession>A0A542E456</accession>
<dbReference type="PANTHER" id="PTHR34595:SF7">
    <property type="entry name" value="SLL1039 PROTEIN"/>
    <property type="match status" value="1"/>
</dbReference>
<dbReference type="AlphaFoldDB" id="A0A542E456"/>
<proteinExistence type="predicted"/>
<dbReference type="PANTHER" id="PTHR34595">
    <property type="entry name" value="BLR5612 PROTEIN"/>
    <property type="match status" value="1"/>
</dbReference>
<evidence type="ECO:0000259" key="1">
    <source>
        <dbReference type="Pfam" id="PF04168"/>
    </source>
</evidence>
<dbReference type="OrthoDB" id="9803532at2"/>
<dbReference type="Proteomes" id="UP000317893">
    <property type="component" value="Unassembled WGS sequence"/>
</dbReference>
<dbReference type="EMBL" id="VFMN01000001">
    <property type="protein sequence ID" value="TQJ10095.1"/>
    <property type="molecule type" value="Genomic_DNA"/>
</dbReference>
<reference evidence="2 3" key="1">
    <citation type="submission" date="2019-06" db="EMBL/GenBank/DDBJ databases">
        <title>Sequencing the genomes of 1000 actinobacteria strains.</title>
        <authorList>
            <person name="Klenk H.-P."/>
        </authorList>
    </citation>
    <scope>NUCLEOTIDE SEQUENCE [LARGE SCALE GENOMIC DNA]</scope>
    <source>
        <strain evidence="2 3">DSM 18607</strain>
    </source>
</reference>
<feature type="domain" description="DUF403" evidence="1">
    <location>
        <begin position="1"/>
        <end position="303"/>
    </location>
</feature>
<gene>
    <name evidence="2" type="ORF">FB458_3214</name>
</gene>
<name>A0A542E456_9MICO</name>
<dbReference type="InterPro" id="IPR007296">
    <property type="entry name" value="DUF403"/>
</dbReference>
<dbReference type="InterPro" id="IPR051680">
    <property type="entry name" value="ATP-dep_Glu-Cys_Ligase-2"/>
</dbReference>
<evidence type="ECO:0000313" key="2">
    <source>
        <dbReference type="EMBL" id="TQJ10095.1"/>
    </source>
</evidence>
<comment type="caution">
    <text evidence="2">The sequence shown here is derived from an EMBL/GenBank/DDBJ whole genome shotgun (WGS) entry which is preliminary data.</text>
</comment>
<sequence>MLSRIAESFFWIGRYLERADATARILDSHLSTLVEDPSVEEAAASRTLLEVMGIEAVDLPAGTRVDNALVLRLLGHDPDSGSSTVYAIGCARESARRARETVSAEVWEAINTTWHAVAHGQLQAMRPHLASRLVVERVAMISGLVEGTVTHDESWQFLVLGRSIERVDMTARLLSNASLSAGTATVWGTTLRACGALEAFTRTYRGRLAQREAAEFLLLDPLFPRSVLHSLQQAEACVAALDYGAPRRGGPGTHGEAARLLGRARAELEYRPLADVLTDLAGEMERIQQRATRASEAIAARWFPTPATPGWRVGDL</sequence>
<dbReference type="RefSeq" id="WP_141849364.1">
    <property type="nucleotide sequence ID" value="NZ_BAAAPR010000001.1"/>
</dbReference>